<accession>A0A4Z0A2V3</accession>
<dbReference type="EMBL" id="SFCI01000325">
    <property type="protein sequence ID" value="TFY80541.1"/>
    <property type="molecule type" value="Genomic_DNA"/>
</dbReference>
<gene>
    <name evidence="2" type="ORF">EWM64_g3475</name>
</gene>
<keyword evidence="1" id="KW-0175">Coiled coil</keyword>
<sequence>MPSIVNTATAGTSISSPSKTELKRTARWLDISSFFRGQAAPTQRRPDSNATRDEYRQFLAQAPQCPAVLIQLLRDGHITKDAYFAGFKAHCDRLADRRARAQELDEQARQEEARLAELREECGWTEEEFEVKRVCSQGRLDMKLMEEYPLRTL</sequence>
<organism evidence="2 3">
    <name type="scientific">Hericium alpestre</name>
    <dbReference type="NCBI Taxonomy" id="135208"/>
    <lineage>
        <taxon>Eukaryota</taxon>
        <taxon>Fungi</taxon>
        <taxon>Dikarya</taxon>
        <taxon>Basidiomycota</taxon>
        <taxon>Agaricomycotina</taxon>
        <taxon>Agaricomycetes</taxon>
        <taxon>Russulales</taxon>
        <taxon>Hericiaceae</taxon>
        <taxon>Hericium</taxon>
    </lineage>
</organism>
<feature type="coiled-coil region" evidence="1">
    <location>
        <begin position="91"/>
        <end position="128"/>
    </location>
</feature>
<evidence type="ECO:0000313" key="2">
    <source>
        <dbReference type="EMBL" id="TFY80541.1"/>
    </source>
</evidence>
<dbReference type="AlphaFoldDB" id="A0A4Z0A2V3"/>
<protein>
    <submittedName>
        <fullName evidence="2">Uncharacterized protein</fullName>
    </submittedName>
</protein>
<name>A0A4Z0A2V3_9AGAM</name>
<reference evidence="2 3" key="1">
    <citation type="submission" date="2019-02" db="EMBL/GenBank/DDBJ databases">
        <title>Genome sequencing of the rare red list fungi Hericium alpestre (H. flagellum).</title>
        <authorList>
            <person name="Buettner E."/>
            <person name="Kellner H."/>
        </authorList>
    </citation>
    <scope>NUCLEOTIDE SEQUENCE [LARGE SCALE GENOMIC DNA]</scope>
    <source>
        <strain evidence="2 3">DSM 108284</strain>
    </source>
</reference>
<evidence type="ECO:0000256" key="1">
    <source>
        <dbReference type="SAM" id="Coils"/>
    </source>
</evidence>
<evidence type="ECO:0000313" key="3">
    <source>
        <dbReference type="Proteomes" id="UP000298061"/>
    </source>
</evidence>
<comment type="caution">
    <text evidence="2">The sequence shown here is derived from an EMBL/GenBank/DDBJ whole genome shotgun (WGS) entry which is preliminary data.</text>
</comment>
<proteinExistence type="predicted"/>
<dbReference type="Proteomes" id="UP000298061">
    <property type="component" value="Unassembled WGS sequence"/>
</dbReference>
<keyword evidence="3" id="KW-1185">Reference proteome</keyword>